<feature type="transmembrane region" description="Helical" evidence="8">
    <location>
        <begin position="138"/>
        <end position="157"/>
    </location>
</feature>
<keyword evidence="2 8" id="KW-0813">Transport</keyword>
<evidence type="ECO:0000313" key="11">
    <source>
        <dbReference type="Proteomes" id="UP000660611"/>
    </source>
</evidence>
<comment type="subcellular location">
    <subcellularLocation>
        <location evidence="1">Cell inner membrane</location>
        <topology evidence="1">Multi-pass membrane protein</topology>
    </subcellularLocation>
    <subcellularLocation>
        <location evidence="8">Cell membrane</location>
        <topology evidence="8">Multi-pass membrane protein</topology>
    </subcellularLocation>
</comment>
<dbReference type="InterPro" id="IPR035906">
    <property type="entry name" value="MetI-like_sf"/>
</dbReference>
<dbReference type="SUPFAM" id="SSF161098">
    <property type="entry name" value="MetI-like"/>
    <property type="match status" value="1"/>
</dbReference>
<dbReference type="CDD" id="cd06261">
    <property type="entry name" value="TM_PBP2"/>
    <property type="match status" value="1"/>
</dbReference>
<keyword evidence="5 8" id="KW-0812">Transmembrane</keyword>
<evidence type="ECO:0000256" key="2">
    <source>
        <dbReference type="ARBA" id="ARBA00022448"/>
    </source>
</evidence>
<dbReference type="Pfam" id="PF00528">
    <property type="entry name" value="BPD_transp_1"/>
    <property type="match status" value="1"/>
</dbReference>
<keyword evidence="3" id="KW-1003">Cell membrane</keyword>
<dbReference type="PANTHER" id="PTHR43357:SF4">
    <property type="entry name" value="INNER MEMBRANE ABC TRANSPORTER PERMEASE PROTEIN YDCV"/>
    <property type="match status" value="1"/>
</dbReference>
<feature type="transmembrane region" description="Helical" evidence="8">
    <location>
        <begin position="178"/>
        <end position="200"/>
    </location>
</feature>
<dbReference type="InterPro" id="IPR000515">
    <property type="entry name" value="MetI-like"/>
</dbReference>
<feature type="transmembrane region" description="Helical" evidence="8">
    <location>
        <begin position="12"/>
        <end position="35"/>
    </location>
</feature>
<gene>
    <name evidence="10" type="ORF">Dsi01nite_098330</name>
</gene>
<dbReference type="EMBL" id="BONQ01000162">
    <property type="protein sequence ID" value="GIG51792.1"/>
    <property type="molecule type" value="Genomic_DNA"/>
</dbReference>
<dbReference type="PROSITE" id="PS50928">
    <property type="entry name" value="ABC_TM1"/>
    <property type="match status" value="1"/>
</dbReference>
<reference evidence="10" key="1">
    <citation type="submission" date="2021-01" db="EMBL/GenBank/DDBJ databases">
        <title>Whole genome shotgun sequence of Dactylosporangium siamense NBRC 106093.</title>
        <authorList>
            <person name="Komaki H."/>
            <person name="Tamura T."/>
        </authorList>
    </citation>
    <scope>NUCLEOTIDE SEQUENCE</scope>
    <source>
        <strain evidence="10">NBRC 106093</strain>
    </source>
</reference>
<keyword evidence="7 8" id="KW-0472">Membrane</keyword>
<sequence length="276" mass="29833">MKLAARPAAWIVWGVVAFFFINLFGLVGSVIVSSFGKQWFDTWLPSGFTGQWYGEAWKDFGLLPVLVTTLEVSALVVGISVLVGVPASYVLARRSFPGRRVLYLLFLLPILMPPITYGIPLATVLYKYGFAGHMTGVVLANLVPSVPFVILTMTPFIEQIDPAIERAARMCGAGTRQVFVRILAPLLVPGMLAASILVLVRTVGMFELTFLTAGPDSTTLVVALYNSMSAAGIRAQQAVDAMAVIYTGTMLVLLVLALRLVNPTQLVARVKEEDPA</sequence>
<evidence type="ECO:0000313" key="10">
    <source>
        <dbReference type="EMBL" id="GIG51792.1"/>
    </source>
</evidence>
<dbReference type="PANTHER" id="PTHR43357">
    <property type="entry name" value="INNER MEMBRANE ABC TRANSPORTER PERMEASE PROTEIN YDCV"/>
    <property type="match status" value="1"/>
</dbReference>
<evidence type="ECO:0000256" key="7">
    <source>
        <dbReference type="ARBA" id="ARBA00023136"/>
    </source>
</evidence>
<feature type="transmembrane region" description="Helical" evidence="8">
    <location>
        <begin position="243"/>
        <end position="261"/>
    </location>
</feature>
<feature type="transmembrane region" description="Helical" evidence="8">
    <location>
        <begin position="104"/>
        <end position="126"/>
    </location>
</feature>
<evidence type="ECO:0000256" key="6">
    <source>
        <dbReference type="ARBA" id="ARBA00022989"/>
    </source>
</evidence>
<dbReference type="GO" id="GO:0005886">
    <property type="term" value="C:plasma membrane"/>
    <property type="evidence" value="ECO:0007669"/>
    <property type="project" value="UniProtKB-SubCell"/>
</dbReference>
<evidence type="ECO:0000256" key="4">
    <source>
        <dbReference type="ARBA" id="ARBA00022519"/>
    </source>
</evidence>
<keyword evidence="11" id="KW-1185">Reference proteome</keyword>
<keyword evidence="4" id="KW-0997">Cell inner membrane</keyword>
<evidence type="ECO:0000256" key="1">
    <source>
        <dbReference type="ARBA" id="ARBA00004429"/>
    </source>
</evidence>
<dbReference type="Proteomes" id="UP000660611">
    <property type="component" value="Unassembled WGS sequence"/>
</dbReference>
<dbReference type="GO" id="GO:0055085">
    <property type="term" value="P:transmembrane transport"/>
    <property type="evidence" value="ECO:0007669"/>
    <property type="project" value="InterPro"/>
</dbReference>
<dbReference type="RefSeq" id="WP_203853399.1">
    <property type="nucleotide sequence ID" value="NZ_BAAAVW010000010.1"/>
</dbReference>
<organism evidence="10 11">
    <name type="scientific">Dactylosporangium siamense</name>
    <dbReference type="NCBI Taxonomy" id="685454"/>
    <lineage>
        <taxon>Bacteria</taxon>
        <taxon>Bacillati</taxon>
        <taxon>Actinomycetota</taxon>
        <taxon>Actinomycetes</taxon>
        <taxon>Micromonosporales</taxon>
        <taxon>Micromonosporaceae</taxon>
        <taxon>Dactylosporangium</taxon>
    </lineage>
</organism>
<dbReference type="Gene3D" id="1.10.3720.10">
    <property type="entry name" value="MetI-like"/>
    <property type="match status" value="1"/>
</dbReference>
<evidence type="ECO:0000259" key="9">
    <source>
        <dbReference type="PROSITE" id="PS50928"/>
    </source>
</evidence>
<keyword evidence="6 8" id="KW-1133">Transmembrane helix</keyword>
<protein>
    <submittedName>
        <fullName evidence="10">Spermidine/putrescine ABC transporter permease</fullName>
    </submittedName>
</protein>
<comment type="caution">
    <text evidence="10">The sequence shown here is derived from an EMBL/GenBank/DDBJ whole genome shotgun (WGS) entry which is preliminary data.</text>
</comment>
<name>A0A919UDS8_9ACTN</name>
<comment type="similarity">
    <text evidence="8">Belongs to the binding-protein-dependent transport system permease family.</text>
</comment>
<evidence type="ECO:0000256" key="3">
    <source>
        <dbReference type="ARBA" id="ARBA00022475"/>
    </source>
</evidence>
<evidence type="ECO:0000256" key="8">
    <source>
        <dbReference type="RuleBase" id="RU363032"/>
    </source>
</evidence>
<feature type="transmembrane region" description="Helical" evidence="8">
    <location>
        <begin position="72"/>
        <end position="92"/>
    </location>
</feature>
<accession>A0A919UDS8</accession>
<feature type="domain" description="ABC transmembrane type-1" evidence="9">
    <location>
        <begin position="66"/>
        <end position="257"/>
    </location>
</feature>
<evidence type="ECO:0000256" key="5">
    <source>
        <dbReference type="ARBA" id="ARBA00022692"/>
    </source>
</evidence>
<dbReference type="AlphaFoldDB" id="A0A919UDS8"/>
<proteinExistence type="inferred from homology"/>